<protein>
    <submittedName>
        <fullName evidence="1">Uncharacterized protein YeaO (DUF488 family)</fullName>
    </submittedName>
</protein>
<sequence>MNAVQIKRIYEPVAGEDGYRVLVDRLWPRGISKDAAALDDWPKNIAPSHELRRWYGHDPKRWEEFRRRYKDELAAQTDALERPRERARKGAITLLFSAKDEVHSQAVVLKEVLEK</sequence>
<dbReference type="Pfam" id="PF22752">
    <property type="entry name" value="DUF488-N3i"/>
    <property type="match status" value="1"/>
</dbReference>
<reference evidence="1 2" key="1">
    <citation type="submission" date="2020-08" db="EMBL/GenBank/DDBJ databases">
        <title>Genomic Encyclopedia of Type Strains, Phase III (KMG-III): the genomes of soil and plant-associated and newly described type strains.</title>
        <authorList>
            <person name="Whitman W."/>
        </authorList>
    </citation>
    <scope>NUCLEOTIDE SEQUENCE [LARGE SCALE GENOMIC DNA]</scope>
    <source>
        <strain evidence="1 2">CECT 8803</strain>
    </source>
</reference>
<dbReference type="PANTHER" id="PTHR36849:SF1">
    <property type="entry name" value="CYTOPLASMIC PROTEIN"/>
    <property type="match status" value="1"/>
</dbReference>
<organism evidence="1 2">
    <name type="scientific">Limibacillus halophilus</name>
    <dbReference type="NCBI Taxonomy" id="1579333"/>
    <lineage>
        <taxon>Bacteria</taxon>
        <taxon>Pseudomonadati</taxon>
        <taxon>Pseudomonadota</taxon>
        <taxon>Alphaproteobacteria</taxon>
        <taxon>Rhodospirillales</taxon>
        <taxon>Rhodovibrionaceae</taxon>
        <taxon>Limibacillus</taxon>
    </lineage>
</organism>
<name>A0A839STH6_9PROT</name>
<dbReference type="AlphaFoldDB" id="A0A839STH6"/>
<dbReference type="EMBL" id="JACHXA010000001">
    <property type="protein sequence ID" value="MBB3064213.1"/>
    <property type="molecule type" value="Genomic_DNA"/>
</dbReference>
<evidence type="ECO:0000313" key="1">
    <source>
        <dbReference type="EMBL" id="MBB3064213.1"/>
    </source>
</evidence>
<dbReference type="InterPro" id="IPR052552">
    <property type="entry name" value="YeaO-like"/>
</dbReference>
<evidence type="ECO:0000313" key="2">
    <source>
        <dbReference type="Proteomes" id="UP000581135"/>
    </source>
</evidence>
<gene>
    <name evidence="1" type="ORF">FHR98_000478</name>
</gene>
<dbReference type="PANTHER" id="PTHR36849">
    <property type="entry name" value="CYTOPLASMIC PROTEIN-RELATED"/>
    <property type="match status" value="1"/>
</dbReference>
<keyword evidence="2" id="KW-1185">Reference proteome</keyword>
<comment type="caution">
    <text evidence="1">The sequence shown here is derived from an EMBL/GenBank/DDBJ whole genome shotgun (WGS) entry which is preliminary data.</text>
</comment>
<proteinExistence type="predicted"/>
<dbReference type="RefSeq" id="WP_322091206.1">
    <property type="nucleotide sequence ID" value="NZ_JACHXA010000001.1"/>
</dbReference>
<accession>A0A839STH6</accession>
<dbReference type="Proteomes" id="UP000581135">
    <property type="component" value="Unassembled WGS sequence"/>
</dbReference>